<protein>
    <submittedName>
        <fullName evidence="1">Uncharacterized protein</fullName>
    </submittedName>
</protein>
<dbReference type="Proteomes" id="UP000075243">
    <property type="component" value="Unassembled WGS sequence"/>
</dbReference>
<dbReference type="AlphaFoldDB" id="A0A151RHY1"/>
<reference evidence="1" key="1">
    <citation type="journal article" date="2012" name="Nat. Biotechnol.">
        <title>Draft genome sequence of pigeonpea (Cajanus cajan), an orphan legume crop of resource-poor farmers.</title>
        <authorList>
            <person name="Varshney R.K."/>
            <person name="Chen W."/>
            <person name="Li Y."/>
            <person name="Bharti A.K."/>
            <person name="Saxena R.K."/>
            <person name="Schlueter J.A."/>
            <person name="Donoghue M.T."/>
            <person name="Azam S."/>
            <person name="Fan G."/>
            <person name="Whaley A.M."/>
            <person name="Farmer A.D."/>
            <person name="Sheridan J."/>
            <person name="Iwata A."/>
            <person name="Tuteja R."/>
            <person name="Penmetsa R.V."/>
            <person name="Wu W."/>
            <person name="Upadhyaya H.D."/>
            <person name="Yang S.P."/>
            <person name="Shah T."/>
            <person name="Saxena K.B."/>
            <person name="Michael T."/>
            <person name="McCombie W.R."/>
            <person name="Yang B."/>
            <person name="Zhang G."/>
            <person name="Yang H."/>
            <person name="Wang J."/>
            <person name="Spillane C."/>
            <person name="Cook D.R."/>
            <person name="May G.D."/>
            <person name="Xu X."/>
            <person name="Jackson S.A."/>
        </authorList>
    </citation>
    <scope>NUCLEOTIDE SEQUENCE [LARGE SCALE GENOMIC DNA]</scope>
</reference>
<gene>
    <name evidence="1" type="ORF">KK1_036452</name>
</gene>
<dbReference type="Gramene" id="C.cajan_36483.t">
    <property type="protein sequence ID" value="C.cajan_36483.t"/>
    <property type="gene ID" value="C.cajan_36483"/>
</dbReference>
<dbReference type="EMBL" id="KQ483731">
    <property type="protein sequence ID" value="KYP42138.1"/>
    <property type="molecule type" value="Genomic_DNA"/>
</dbReference>
<evidence type="ECO:0000313" key="1">
    <source>
        <dbReference type="EMBL" id="KYP42138.1"/>
    </source>
</evidence>
<proteinExistence type="predicted"/>
<sequence length="50" mass="5980">MELDDDFFLVRFDEWEDVQLAMASPRTLLFSCGPYDHHREQCNNFPSDQI</sequence>
<keyword evidence="2" id="KW-1185">Reference proteome</keyword>
<name>A0A151RHY1_CAJCA</name>
<organism evidence="1 2">
    <name type="scientific">Cajanus cajan</name>
    <name type="common">Pigeon pea</name>
    <name type="synonym">Cajanus indicus</name>
    <dbReference type="NCBI Taxonomy" id="3821"/>
    <lineage>
        <taxon>Eukaryota</taxon>
        <taxon>Viridiplantae</taxon>
        <taxon>Streptophyta</taxon>
        <taxon>Embryophyta</taxon>
        <taxon>Tracheophyta</taxon>
        <taxon>Spermatophyta</taxon>
        <taxon>Magnoliopsida</taxon>
        <taxon>eudicotyledons</taxon>
        <taxon>Gunneridae</taxon>
        <taxon>Pentapetalae</taxon>
        <taxon>rosids</taxon>
        <taxon>fabids</taxon>
        <taxon>Fabales</taxon>
        <taxon>Fabaceae</taxon>
        <taxon>Papilionoideae</taxon>
        <taxon>50 kb inversion clade</taxon>
        <taxon>NPAAA clade</taxon>
        <taxon>indigoferoid/millettioid clade</taxon>
        <taxon>Phaseoleae</taxon>
        <taxon>Cajanus</taxon>
    </lineage>
</organism>
<accession>A0A151RHY1</accession>
<evidence type="ECO:0000313" key="2">
    <source>
        <dbReference type="Proteomes" id="UP000075243"/>
    </source>
</evidence>